<accession>A0A2S9DV02</accession>
<name>A0A2S9DV02_9PSED</name>
<dbReference type="EMBL" id="PCQL01000071">
    <property type="protein sequence ID" value="PRC06412.1"/>
    <property type="molecule type" value="Genomic_DNA"/>
</dbReference>
<evidence type="ECO:0000313" key="1">
    <source>
        <dbReference type="EMBL" id="PRC06412.1"/>
    </source>
</evidence>
<proteinExistence type="predicted"/>
<dbReference type="Proteomes" id="UP000238045">
    <property type="component" value="Unassembled WGS sequence"/>
</dbReference>
<dbReference type="RefSeq" id="WP_105700256.1">
    <property type="nucleotide sequence ID" value="NZ_CP159260.1"/>
</dbReference>
<protein>
    <submittedName>
        <fullName evidence="1">NAD synthetase</fullName>
    </submittedName>
</protein>
<evidence type="ECO:0000313" key="2">
    <source>
        <dbReference type="Proteomes" id="UP000238045"/>
    </source>
</evidence>
<sequence length="304" mass="33203">MTSALFRDGFPSAHRTTRQRIEASMDLRRLFTAIDADPALIGAGVVYIDEDFNAVTLREFQPVCRGQPIKVVLREAPQAVGAVEFKRMLEHEQRESEWVAEALKTAATCAGALLSWHVVYSGIALMPFTAGASVVVSFIGTAAVVAGLFQCVAGVNRTVNEVWDPRRNDYLDNNAWYEGMMIALDGVSLLGVGTSAVTTVKVINLSKRATGKPLKEVLRGLSRQERAKLTDELLRIQDPRMTPKLLKLKQAAGDLSKRFQATQIKPITHMHFKDVAAAGLSVASSTVSGNTRILAIGVYEEFSE</sequence>
<gene>
    <name evidence="1" type="ORF">CQZ99_28875</name>
</gene>
<keyword evidence="2" id="KW-1185">Reference proteome</keyword>
<reference evidence="1 2" key="1">
    <citation type="submission" date="2017-09" db="EMBL/GenBank/DDBJ databases">
        <title>Genomic, metabolic, and phenotypic characteristics of bacterial isolates from the natural microbiome of the model nematode Caenorhabditis elegans.</title>
        <authorList>
            <person name="Zimmermann J."/>
            <person name="Obeng N."/>
            <person name="Yang W."/>
            <person name="Obeng O."/>
            <person name="Kissoyan K."/>
            <person name="Pees B."/>
            <person name="Dirksen P."/>
            <person name="Hoppner M."/>
            <person name="Franke A."/>
            <person name="Rosenstiel P."/>
            <person name="Leippe M."/>
            <person name="Dierking K."/>
            <person name="Kaleta C."/>
            <person name="Schulenburg H."/>
        </authorList>
    </citation>
    <scope>NUCLEOTIDE SEQUENCE [LARGE SCALE GENOMIC DNA]</scope>
    <source>
        <strain evidence="1 2">MYb117</strain>
    </source>
</reference>
<organism evidence="1 2">
    <name type="scientific">Pseudomonas poae</name>
    <dbReference type="NCBI Taxonomy" id="200451"/>
    <lineage>
        <taxon>Bacteria</taxon>
        <taxon>Pseudomonadati</taxon>
        <taxon>Pseudomonadota</taxon>
        <taxon>Gammaproteobacteria</taxon>
        <taxon>Pseudomonadales</taxon>
        <taxon>Pseudomonadaceae</taxon>
        <taxon>Pseudomonas</taxon>
    </lineage>
</organism>
<dbReference type="AlphaFoldDB" id="A0A2S9DV02"/>
<comment type="caution">
    <text evidence="1">The sequence shown here is derived from an EMBL/GenBank/DDBJ whole genome shotgun (WGS) entry which is preliminary data.</text>
</comment>